<dbReference type="EMBL" id="MU004181">
    <property type="protein sequence ID" value="KAF2502645.1"/>
    <property type="molecule type" value="Genomic_DNA"/>
</dbReference>
<evidence type="ECO:0000313" key="2">
    <source>
        <dbReference type="Proteomes" id="UP000799750"/>
    </source>
</evidence>
<evidence type="ECO:0000313" key="1">
    <source>
        <dbReference type="EMBL" id="KAF2502645.1"/>
    </source>
</evidence>
<protein>
    <submittedName>
        <fullName evidence="1">Uncharacterized protein</fullName>
    </submittedName>
</protein>
<dbReference type="Proteomes" id="UP000799750">
    <property type="component" value="Unassembled WGS sequence"/>
</dbReference>
<dbReference type="AlphaFoldDB" id="A0A6A6RD20"/>
<reference evidence="1" key="1">
    <citation type="journal article" date="2020" name="Stud. Mycol.">
        <title>101 Dothideomycetes genomes: a test case for predicting lifestyles and emergence of pathogens.</title>
        <authorList>
            <person name="Haridas S."/>
            <person name="Albert R."/>
            <person name="Binder M."/>
            <person name="Bloem J."/>
            <person name="Labutti K."/>
            <person name="Salamov A."/>
            <person name="Andreopoulos B."/>
            <person name="Baker S."/>
            <person name="Barry K."/>
            <person name="Bills G."/>
            <person name="Bluhm B."/>
            <person name="Cannon C."/>
            <person name="Castanera R."/>
            <person name="Culley D."/>
            <person name="Daum C."/>
            <person name="Ezra D."/>
            <person name="Gonzalez J."/>
            <person name="Henrissat B."/>
            <person name="Kuo A."/>
            <person name="Liang C."/>
            <person name="Lipzen A."/>
            <person name="Lutzoni F."/>
            <person name="Magnuson J."/>
            <person name="Mondo S."/>
            <person name="Nolan M."/>
            <person name="Ohm R."/>
            <person name="Pangilinan J."/>
            <person name="Park H.-J."/>
            <person name="Ramirez L."/>
            <person name="Alfaro M."/>
            <person name="Sun H."/>
            <person name="Tritt A."/>
            <person name="Yoshinaga Y."/>
            <person name="Zwiers L.-H."/>
            <person name="Turgeon B."/>
            <person name="Goodwin S."/>
            <person name="Spatafora J."/>
            <person name="Crous P."/>
            <person name="Grigoriev I."/>
        </authorList>
    </citation>
    <scope>NUCLEOTIDE SEQUENCE</scope>
    <source>
        <strain evidence="1">CBS 269.34</strain>
    </source>
</reference>
<accession>A0A6A6RD20</accession>
<name>A0A6A6RD20_9PEZI</name>
<keyword evidence="2" id="KW-1185">Reference proteome</keyword>
<proteinExistence type="predicted"/>
<sequence length="164" mass="17433">MLAMACPCRFLGVHANPALWDPRKGQTRLFQTSGKSRSNGQRRHARILGIHRNCHTSYAPRCLSRAHRHRLRDIACGSPKTTPAEAACPQHRLIGEPVDSHCLAASLSLESDRSHVEAGAVCAIGQTAPQRATFSSADASGTSRLAALAALAGLARQRGGGLLP</sequence>
<gene>
    <name evidence="1" type="ORF">BU16DRAFT_16275</name>
</gene>
<organism evidence="1 2">
    <name type="scientific">Lophium mytilinum</name>
    <dbReference type="NCBI Taxonomy" id="390894"/>
    <lineage>
        <taxon>Eukaryota</taxon>
        <taxon>Fungi</taxon>
        <taxon>Dikarya</taxon>
        <taxon>Ascomycota</taxon>
        <taxon>Pezizomycotina</taxon>
        <taxon>Dothideomycetes</taxon>
        <taxon>Pleosporomycetidae</taxon>
        <taxon>Mytilinidiales</taxon>
        <taxon>Mytilinidiaceae</taxon>
        <taxon>Lophium</taxon>
    </lineage>
</organism>